<dbReference type="PROSITE" id="PS00086">
    <property type="entry name" value="CYTOCHROME_P450"/>
    <property type="match status" value="1"/>
</dbReference>
<dbReference type="PANTHER" id="PTHR24291:SF50">
    <property type="entry name" value="BIFUNCTIONAL ALBAFLAVENONE MONOOXYGENASE_TERPENE SYNTHASE"/>
    <property type="match status" value="1"/>
</dbReference>
<evidence type="ECO:0000256" key="1">
    <source>
        <dbReference type="ARBA" id="ARBA00010617"/>
    </source>
</evidence>
<comment type="similarity">
    <text evidence="1 8">Belongs to the cytochrome P450 family.</text>
</comment>
<feature type="region of interest" description="Disordered" evidence="9">
    <location>
        <begin position="1"/>
        <end position="24"/>
    </location>
</feature>
<gene>
    <name evidence="10" type="ORF">GR328_25900</name>
</gene>
<dbReference type="PRINTS" id="PR00385">
    <property type="entry name" value="P450"/>
</dbReference>
<protein>
    <submittedName>
        <fullName evidence="10">Cytochrome P450</fullName>
    </submittedName>
</protein>
<dbReference type="GO" id="GO:0004497">
    <property type="term" value="F:monooxygenase activity"/>
    <property type="evidence" value="ECO:0007669"/>
    <property type="project" value="UniProtKB-KW"/>
</dbReference>
<dbReference type="GO" id="GO:0016705">
    <property type="term" value="F:oxidoreductase activity, acting on paired donors, with incorporation or reduction of molecular oxygen"/>
    <property type="evidence" value="ECO:0007669"/>
    <property type="project" value="InterPro"/>
</dbReference>
<evidence type="ECO:0000256" key="7">
    <source>
        <dbReference type="PIRSR" id="PIRSR602403-1"/>
    </source>
</evidence>
<reference evidence="10 11" key="1">
    <citation type="submission" date="2019-12" db="EMBL/GenBank/DDBJ databases">
        <authorList>
            <person name="Yuan C.-G."/>
        </authorList>
    </citation>
    <scope>NUCLEOTIDE SEQUENCE [LARGE SCALE GENOMIC DNA]</scope>
    <source>
        <strain evidence="10 11">KCTC 23863</strain>
    </source>
</reference>
<accession>A0A7X3MWZ7</accession>
<evidence type="ECO:0000313" key="10">
    <source>
        <dbReference type="EMBL" id="MXQ14816.1"/>
    </source>
</evidence>
<evidence type="ECO:0000256" key="9">
    <source>
        <dbReference type="SAM" id="MobiDB-lite"/>
    </source>
</evidence>
<dbReference type="OrthoDB" id="9764248at2"/>
<keyword evidence="5 7" id="KW-0408">Iron</keyword>
<sequence length="469" mass="52593">MVTHLSPNSPAGGPPAAQVRAAGRPPGPKGLPFLGSLPAFGRDVLDFFTECARQYGDIASFQLAAWPAVLLSHPDLVEVVLIENHQNFIKHRFFWRHVQAIFGQGLLTSEGEFWRHQRRLAAPAFAGSRLNRYGDTMVQSTDWMVRRWQPGQVLDAHREAMALTLQIAAKALFNAETDQDVAEIGQALDEVMEEIAARLRRPFWIPDALPLPGHIRYRRGVQRMDQLVARIIAERCDTREDCGDLLSLLMLARDEAGQPMSERQIRDEVITMLLAGHETTALALSWTWYLLGLHPAVDAQLAEEVHTVLGERPPTVDDLPRLRFTGQVVSEAMRLYPPAYAIGREARADCEIGGYAVPAGTIVYVSPWVMHRDPRWFDEPQAFRPDRWAGNLAKELPRFAYMPFGGGPRICIGNRFAMMEATLILATVAQRFRLEGQTDRPVQPMPSITLRPKGGVWVEPVPRSARRLA</sequence>
<evidence type="ECO:0000256" key="4">
    <source>
        <dbReference type="ARBA" id="ARBA00023002"/>
    </source>
</evidence>
<evidence type="ECO:0000256" key="3">
    <source>
        <dbReference type="ARBA" id="ARBA00022723"/>
    </source>
</evidence>
<reference evidence="10 11" key="2">
    <citation type="submission" date="2020-01" db="EMBL/GenBank/DDBJ databases">
        <title>Microvirga sp. nov., an arsenate reduction bacterium isolated from Tibet hotspring sediments.</title>
        <authorList>
            <person name="Xian W.-D."/>
            <person name="Li W.-J."/>
        </authorList>
    </citation>
    <scope>NUCLEOTIDE SEQUENCE [LARGE SCALE GENOMIC DNA]</scope>
    <source>
        <strain evidence="10 11">KCTC 23863</strain>
    </source>
</reference>
<dbReference type="CDD" id="cd20620">
    <property type="entry name" value="CYP132-like"/>
    <property type="match status" value="1"/>
</dbReference>
<dbReference type="EMBL" id="WURB01000049">
    <property type="protein sequence ID" value="MXQ14816.1"/>
    <property type="molecule type" value="Genomic_DNA"/>
</dbReference>
<dbReference type="RefSeq" id="WP_160888527.1">
    <property type="nucleotide sequence ID" value="NZ_WURB01000049.1"/>
</dbReference>
<dbReference type="InterPro" id="IPR050196">
    <property type="entry name" value="Cytochrome_P450_Monoox"/>
</dbReference>
<dbReference type="PRINTS" id="PR00465">
    <property type="entry name" value="EP450IV"/>
</dbReference>
<dbReference type="AlphaFoldDB" id="A0A7X3MWZ7"/>
<evidence type="ECO:0000256" key="5">
    <source>
        <dbReference type="ARBA" id="ARBA00023004"/>
    </source>
</evidence>
<keyword evidence="4 8" id="KW-0560">Oxidoreductase</keyword>
<name>A0A7X3MWZ7_9HYPH</name>
<evidence type="ECO:0000256" key="2">
    <source>
        <dbReference type="ARBA" id="ARBA00022617"/>
    </source>
</evidence>
<comment type="cofactor">
    <cofactor evidence="7">
        <name>heme</name>
        <dbReference type="ChEBI" id="CHEBI:30413"/>
    </cofactor>
</comment>
<comment type="caution">
    <text evidence="10">The sequence shown here is derived from an EMBL/GenBank/DDBJ whole genome shotgun (WGS) entry which is preliminary data.</text>
</comment>
<keyword evidence="2 7" id="KW-0349">Heme</keyword>
<proteinExistence type="inferred from homology"/>
<keyword evidence="3 7" id="KW-0479">Metal-binding</keyword>
<dbReference type="InterPro" id="IPR017972">
    <property type="entry name" value="Cyt_P450_CS"/>
</dbReference>
<dbReference type="Proteomes" id="UP000436483">
    <property type="component" value="Unassembled WGS sequence"/>
</dbReference>
<evidence type="ECO:0000313" key="11">
    <source>
        <dbReference type="Proteomes" id="UP000436483"/>
    </source>
</evidence>
<dbReference type="GO" id="GO:0005506">
    <property type="term" value="F:iron ion binding"/>
    <property type="evidence" value="ECO:0007669"/>
    <property type="project" value="InterPro"/>
</dbReference>
<dbReference type="Pfam" id="PF00067">
    <property type="entry name" value="p450"/>
    <property type="match status" value="1"/>
</dbReference>
<dbReference type="InterPro" id="IPR001128">
    <property type="entry name" value="Cyt_P450"/>
</dbReference>
<dbReference type="InterPro" id="IPR002403">
    <property type="entry name" value="Cyt_P450_E_grp-IV"/>
</dbReference>
<keyword evidence="11" id="KW-1185">Reference proteome</keyword>
<organism evidence="10 11">
    <name type="scientific">Microvirga makkahensis</name>
    <dbReference type="NCBI Taxonomy" id="1128670"/>
    <lineage>
        <taxon>Bacteria</taxon>
        <taxon>Pseudomonadati</taxon>
        <taxon>Pseudomonadota</taxon>
        <taxon>Alphaproteobacteria</taxon>
        <taxon>Hyphomicrobiales</taxon>
        <taxon>Methylobacteriaceae</taxon>
        <taxon>Microvirga</taxon>
    </lineage>
</organism>
<evidence type="ECO:0000256" key="6">
    <source>
        <dbReference type="ARBA" id="ARBA00023033"/>
    </source>
</evidence>
<evidence type="ECO:0000256" key="8">
    <source>
        <dbReference type="RuleBase" id="RU000461"/>
    </source>
</evidence>
<dbReference type="Gene3D" id="1.10.630.10">
    <property type="entry name" value="Cytochrome P450"/>
    <property type="match status" value="1"/>
</dbReference>
<keyword evidence="6 8" id="KW-0503">Monooxygenase</keyword>
<feature type="binding site" description="axial binding residue" evidence="7">
    <location>
        <position position="411"/>
    </location>
    <ligand>
        <name>heme</name>
        <dbReference type="ChEBI" id="CHEBI:30413"/>
    </ligand>
    <ligandPart>
        <name>Fe</name>
        <dbReference type="ChEBI" id="CHEBI:18248"/>
    </ligandPart>
</feature>
<dbReference type="GO" id="GO:0020037">
    <property type="term" value="F:heme binding"/>
    <property type="evidence" value="ECO:0007669"/>
    <property type="project" value="InterPro"/>
</dbReference>
<dbReference type="PANTHER" id="PTHR24291">
    <property type="entry name" value="CYTOCHROME P450 FAMILY 4"/>
    <property type="match status" value="1"/>
</dbReference>
<dbReference type="SUPFAM" id="SSF48264">
    <property type="entry name" value="Cytochrome P450"/>
    <property type="match status" value="1"/>
</dbReference>
<dbReference type="InterPro" id="IPR036396">
    <property type="entry name" value="Cyt_P450_sf"/>
</dbReference>